<dbReference type="PROSITE" id="PS00972">
    <property type="entry name" value="USP_1"/>
    <property type="match status" value="1"/>
</dbReference>
<keyword evidence="12" id="KW-0804">Transcription</keyword>
<feature type="compositionally biased region" description="Low complexity" evidence="16">
    <location>
        <begin position="365"/>
        <end position="376"/>
    </location>
</feature>
<dbReference type="Gene3D" id="3.30.40.10">
    <property type="entry name" value="Zinc/RING finger domain, C3HC4 (zinc finger)"/>
    <property type="match status" value="1"/>
</dbReference>
<evidence type="ECO:0000259" key="18">
    <source>
        <dbReference type="PROSITE" id="PS50271"/>
    </source>
</evidence>
<dbReference type="eggNOG" id="KOG1867">
    <property type="taxonomic scope" value="Eukaryota"/>
</dbReference>
<dbReference type="AlphaFoldDB" id="D7FIM1"/>
<dbReference type="PANTHER" id="PTHR21646:SF33">
    <property type="entry name" value="UBIQUITIN CARBOXYL-TERMINAL HYDROLASE 22"/>
    <property type="match status" value="1"/>
</dbReference>
<keyword evidence="7" id="KW-0833">Ubl conjugation pathway</keyword>
<evidence type="ECO:0000313" key="19">
    <source>
        <dbReference type="EMBL" id="CBJ28839.1"/>
    </source>
</evidence>
<dbReference type="EMBL" id="FN649745">
    <property type="protein sequence ID" value="CBJ28839.1"/>
    <property type="molecule type" value="Genomic_DNA"/>
</dbReference>
<dbReference type="PROSITE" id="PS50235">
    <property type="entry name" value="USP_3"/>
    <property type="match status" value="1"/>
</dbReference>
<comment type="similarity">
    <text evidence="14">Belongs to the peptidase C19 family. UBP8 subfamily.</text>
</comment>
<feature type="compositionally biased region" description="Basic and acidic residues" evidence="16">
    <location>
        <begin position="641"/>
        <end position="671"/>
    </location>
</feature>
<dbReference type="OrthoDB" id="47475at2759"/>
<feature type="region of interest" description="Disordered" evidence="16">
    <location>
        <begin position="217"/>
        <end position="240"/>
    </location>
</feature>
<dbReference type="InterPro" id="IPR038765">
    <property type="entry name" value="Papain-like_cys_pep_sf"/>
</dbReference>
<feature type="compositionally biased region" description="Low complexity" evidence="16">
    <location>
        <begin position="404"/>
        <end position="428"/>
    </location>
</feature>
<keyword evidence="11" id="KW-0805">Transcription regulation</keyword>
<feature type="compositionally biased region" description="Low complexity" evidence="16">
    <location>
        <begin position="448"/>
        <end position="463"/>
    </location>
</feature>
<keyword evidence="13" id="KW-0539">Nucleus</keyword>
<dbReference type="GO" id="GO:0008270">
    <property type="term" value="F:zinc ion binding"/>
    <property type="evidence" value="ECO:0007669"/>
    <property type="project" value="UniProtKB-KW"/>
</dbReference>
<feature type="compositionally biased region" description="Polar residues" evidence="16">
    <location>
        <begin position="814"/>
        <end position="833"/>
    </location>
</feature>
<keyword evidence="8 19" id="KW-0378">Hydrolase</keyword>
<feature type="compositionally biased region" description="Polar residues" evidence="16">
    <location>
        <begin position="773"/>
        <end position="787"/>
    </location>
</feature>
<dbReference type="PANTHER" id="PTHR21646">
    <property type="entry name" value="UBIQUITIN CARBOXYL-TERMINAL HYDROLASE"/>
    <property type="match status" value="1"/>
</dbReference>
<dbReference type="OMA" id="YCIACEL"/>
<protein>
    <recommendedName>
        <fullName evidence="3">ubiquitinyl hydrolase 1</fullName>
        <ecNumber evidence="3">3.4.19.12</ecNumber>
    </recommendedName>
</protein>
<dbReference type="Pfam" id="PF00443">
    <property type="entry name" value="UCH"/>
    <property type="match status" value="2"/>
</dbReference>
<reference evidence="19 20" key="1">
    <citation type="journal article" date="2010" name="Nature">
        <title>The Ectocarpus genome and the independent evolution of multicellularity in brown algae.</title>
        <authorList>
            <person name="Cock J.M."/>
            <person name="Sterck L."/>
            <person name="Rouze P."/>
            <person name="Scornet D."/>
            <person name="Allen A.E."/>
            <person name="Amoutzias G."/>
            <person name="Anthouard V."/>
            <person name="Artiguenave F."/>
            <person name="Aury J.M."/>
            <person name="Badger J.H."/>
            <person name="Beszteri B."/>
            <person name="Billiau K."/>
            <person name="Bonnet E."/>
            <person name="Bothwell J.H."/>
            <person name="Bowler C."/>
            <person name="Boyen C."/>
            <person name="Brownlee C."/>
            <person name="Carrano C.J."/>
            <person name="Charrier B."/>
            <person name="Cho G.Y."/>
            <person name="Coelho S.M."/>
            <person name="Collen J."/>
            <person name="Corre E."/>
            <person name="Da Silva C."/>
            <person name="Delage L."/>
            <person name="Delaroque N."/>
            <person name="Dittami S.M."/>
            <person name="Doulbeau S."/>
            <person name="Elias M."/>
            <person name="Farnham G."/>
            <person name="Gachon C.M."/>
            <person name="Gschloessl B."/>
            <person name="Heesch S."/>
            <person name="Jabbari K."/>
            <person name="Jubin C."/>
            <person name="Kawai H."/>
            <person name="Kimura K."/>
            <person name="Kloareg B."/>
            <person name="Kupper F.C."/>
            <person name="Lang D."/>
            <person name="Le Bail A."/>
            <person name="Leblanc C."/>
            <person name="Lerouge P."/>
            <person name="Lohr M."/>
            <person name="Lopez P.J."/>
            <person name="Martens C."/>
            <person name="Maumus F."/>
            <person name="Michel G."/>
            <person name="Miranda-Saavedra D."/>
            <person name="Morales J."/>
            <person name="Moreau H."/>
            <person name="Motomura T."/>
            <person name="Nagasato C."/>
            <person name="Napoli C.A."/>
            <person name="Nelson D.R."/>
            <person name="Nyvall-Collen P."/>
            <person name="Peters A.F."/>
            <person name="Pommier C."/>
            <person name="Potin P."/>
            <person name="Poulain J."/>
            <person name="Quesneville H."/>
            <person name="Read B."/>
            <person name="Rensing S.A."/>
            <person name="Ritter A."/>
            <person name="Rousvoal S."/>
            <person name="Samanta M."/>
            <person name="Samson G."/>
            <person name="Schroeder D.C."/>
            <person name="Segurens B."/>
            <person name="Strittmatter M."/>
            <person name="Tonon T."/>
            <person name="Tregear J.W."/>
            <person name="Valentin K."/>
            <person name="von Dassow P."/>
            <person name="Yamagishi T."/>
            <person name="Van de Peer Y."/>
            <person name="Wincker P."/>
        </authorList>
    </citation>
    <scope>NUCLEOTIDE SEQUENCE [LARGE SCALE GENOMIC DNA]</scope>
    <source>
        <strain evidence="20">Ec32 / CCAP1310/4</strain>
    </source>
</reference>
<keyword evidence="20" id="KW-1185">Reference proteome</keyword>
<feature type="region of interest" description="Disordered" evidence="16">
    <location>
        <begin position="640"/>
        <end position="701"/>
    </location>
</feature>
<dbReference type="eggNOG" id="KOG1870">
    <property type="taxonomic scope" value="Eukaryota"/>
</dbReference>
<evidence type="ECO:0000256" key="7">
    <source>
        <dbReference type="ARBA" id="ARBA00022786"/>
    </source>
</evidence>
<evidence type="ECO:0000256" key="13">
    <source>
        <dbReference type="ARBA" id="ARBA00023242"/>
    </source>
</evidence>
<keyword evidence="10" id="KW-0862">Zinc</keyword>
<dbReference type="PROSITE" id="PS00973">
    <property type="entry name" value="USP_2"/>
    <property type="match status" value="1"/>
</dbReference>
<gene>
    <name evidence="19" type="ORF">Esi_0122_0039</name>
</gene>
<keyword evidence="4" id="KW-0645">Protease</keyword>
<feature type="region of interest" description="Disordered" evidence="16">
    <location>
        <begin position="722"/>
        <end position="903"/>
    </location>
</feature>
<dbReference type="Proteomes" id="UP000002630">
    <property type="component" value="Linkage Group LG20"/>
</dbReference>
<dbReference type="EC" id="3.4.19.12" evidence="3"/>
<dbReference type="InParanoid" id="D7FIM1"/>
<evidence type="ECO:0000256" key="1">
    <source>
        <dbReference type="ARBA" id="ARBA00000707"/>
    </source>
</evidence>
<keyword evidence="5" id="KW-0479">Metal-binding</keyword>
<evidence type="ECO:0000256" key="12">
    <source>
        <dbReference type="ARBA" id="ARBA00023163"/>
    </source>
</evidence>
<dbReference type="GO" id="GO:0016579">
    <property type="term" value="P:protein deubiquitination"/>
    <property type="evidence" value="ECO:0007669"/>
    <property type="project" value="InterPro"/>
</dbReference>
<proteinExistence type="inferred from homology"/>
<feature type="compositionally biased region" description="Low complexity" evidence="16">
    <location>
        <begin position="734"/>
        <end position="757"/>
    </location>
</feature>
<dbReference type="GO" id="GO:0004843">
    <property type="term" value="F:cysteine-type deubiquitinase activity"/>
    <property type="evidence" value="ECO:0007669"/>
    <property type="project" value="UniProtKB-EC"/>
</dbReference>
<feature type="compositionally biased region" description="Low complexity" evidence="16">
    <location>
        <begin position="788"/>
        <end position="798"/>
    </location>
</feature>
<evidence type="ECO:0000256" key="10">
    <source>
        <dbReference type="ARBA" id="ARBA00022833"/>
    </source>
</evidence>
<feature type="compositionally biased region" description="Gly residues" evidence="16">
    <location>
        <begin position="226"/>
        <end position="238"/>
    </location>
</feature>
<evidence type="ECO:0000256" key="6">
    <source>
        <dbReference type="ARBA" id="ARBA00022771"/>
    </source>
</evidence>
<dbReference type="GO" id="GO:0006508">
    <property type="term" value="P:proteolysis"/>
    <property type="evidence" value="ECO:0007669"/>
    <property type="project" value="UniProtKB-KW"/>
</dbReference>
<feature type="domain" description="USP" evidence="17">
    <location>
        <begin position="159"/>
        <end position="1097"/>
    </location>
</feature>
<keyword evidence="9" id="KW-0788">Thiol protease</keyword>
<dbReference type="Gene3D" id="3.90.70.10">
    <property type="entry name" value="Cysteine proteinases"/>
    <property type="match status" value="3"/>
</dbReference>
<feature type="compositionally biased region" description="Low complexity" evidence="16">
    <location>
        <begin position="529"/>
        <end position="538"/>
    </location>
</feature>
<evidence type="ECO:0000256" key="11">
    <source>
        <dbReference type="ARBA" id="ARBA00023015"/>
    </source>
</evidence>
<feature type="domain" description="UBP-type" evidence="18">
    <location>
        <begin position="1"/>
        <end position="97"/>
    </location>
</feature>
<dbReference type="InterPro" id="IPR028889">
    <property type="entry name" value="USP"/>
</dbReference>
<dbReference type="InterPro" id="IPR013083">
    <property type="entry name" value="Znf_RING/FYVE/PHD"/>
</dbReference>
<dbReference type="GO" id="GO:0005634">
    <property type="term" value="C:nucleus"/>
    <property type="evidence" value="ECO:0007669"/>
    <property type="project" value="UniProtKB-SubCell"/>
</dbReference>
<dbReference type="SUPFAM" id="SSF57850">
    <property type="entry name" value="RING/U-box"/>
    <property type="match status" value="1"/>
</dbReference>
<feature type="compositionally biased region" description="Low complexity" evidence="16">
    <location>
        <begin position="992"/>
        <end position="1028"/>
    </location>
</feature>
<evidence type="ECO:0000256" key="14">
    <source>
        <dbReference type="ARBA" id="ARBA00038490"/>
    </source>
</evidence>
<sequence length="1121" mass="116720">MDGDGMGHPASMCHECDEHTLHEPDDVLTCLECGYTACGSPPRRHMLRHCLTQPGDGHCFAASRERAEIFCARCCDYVYDVEFDTAVSRVDDSFGLHTEWDNGGGWGAGGGSARDGDACVRGRRRRRARGDGFYRVERASPPPVLLSPARSRLVAAGVRGMFNLGNTCFMSSVLQAVLHISVMQSFFSEKGHEPSRCEKLRKETTKLRSQILQYDSNASFDNHPGAGRGSAGGGGKDGGGSEKMTIAKKIGEYCIACELARLFHDMFSTEAAAATLGDTEPYVPHRLLEAVWSASEFLAGYEQQDAHEFLIAVLDSLHGHLDRAARDESNAPVLRRTLAAHKLRAKQKQKKQEAAAAAATAAATAATAQESKGQLPSQPPKKQQKQQQQPKKAGKQNGGGKSSGGATQQPPPSAAAAAKAAKAAAKAAAGGGKGEGETAKNSRKRSRSASGVAPEAAAATASAWEGRPPLPGGHNSGDGHERGCAPPGHPSATGWQGENGAPHPATSAWQSNGDSGGDMFAQSEHANGFSASSSSFPSNRNALPRATTAGRGGYNDGETVWTEDRWGGEEEEGAAARAKVGNGTAKNGSMLNGQCLEDLNLAGFVQEVFAGVTRSDVVCTACGHVSCTYERFLEVSLPVRPGEHERRQQQQQQEEREKLEQEKLEQEKKQEAGQTQGRMQENGVAGCSVPSSTARTENGGGVPAKAAAILGVADDVASATEMPNSGSAGVTATSPSSASLSSLSSLSSSASSSLPPSVQGAQAPPASALRPATPTSSSAQPRQQQVDPSSGRSSPAGSCAGGGSCKDNDPPPSEASQATTPSTGRVSPASATFSDDGSGRFSSAAAAAPALDAGEGRASPTRNQQQPAAAAAKEEKRRASPSPRRAGGGRRGGSKSRSVATGPTRSITDCFARFAARESLTVRMACDSCSAASVCKTKQMSFCSLPRVLVLHLKRFDAMADRKIDDFVSFPARGLDMGKYLTGWPAAAASSSAGGVTSGASPSSSPPLDTGTAKGAPPATPAAAGAKAELSGDVPAPSLPYDLLAVVNHSGGMAQGHYTAFVKEIGRWFRFDDTWVHEVEEEEVLSSEAYILFYFQRGADAAWRPTPPAAATNGKRRLSVP</sequence>
<feature type="compositionally biased region" description="Low complexity" evidence="16">
    <location>
        <begin position="834"/>
        <end position="858"/>
    </location>
</feature>
<evidence type="ECO:0000259" key="17">
    <source>
        <dbReference type="PROSITE" id="PS50235"/>
    </source>
</evidence>
<keyword evidence="6 15" id="KW-0863">Zinc-finger</keyword>
<dbReference type="InterPro" id="IPR050185">
    <property type="entry name" value="Ub_carboxyl-term_hydrolase"/>
</dbReference>
<accession>D7FIM1</accession>
<name>D7FIM1_ECTSI</name>
<dbReference type="SUPFAM" id="SSF54001">
    <property type="entry name" value="Cysteine proteinases"/>
    <property type="match status" value="1"/>
</dbReference>
<evidence type="ECO:0000256" key="8">
    <source>
        <dbReference type="ARBA" id="ARBA00022801"/>
    </source>
</evidence>
<evidence type="ECO:0000256" key="4">
    <source>
        <dbReference type="ARBA" id="ARBA00022670"/>
    </source>
</evidence>
<dbReference type="InterPro" id="IPR018200">
    <property type="entry name" value="USP_CS"/>
</dbReference>
<evidence type="ECO:0000256" key="5">
    <source>
        <dbReference type="ARBA" id="ARBA00022723"/>
    </source>
</evidence>
<comment type="subcellular location">
    <subcellularLocation>
        <location evidence="2">Nucleus</location>
    </subcellularLocation>
</comment>
<dbReference type="PROSITE" id="PS50271">
    <property type="entry name" value="ZF_UBP"/>
    <property type="match status" value="1"/>
</dbReference>
<feature type="region of interest" description="Disordered" evidence="16">
    <location>
        <begin position="992"/>
        <end position="1029"/>
    </location>
</feature>
<evidence type="ECO:0000313" key="20">
    <source>
        <dbReference type="Proteomes" id="UP000002630"/>
    </source>
</evidence>
<evidence type="ECO:0000256" key="2">
    <source>
        <dbReference type="ARBA" id="ARBA00004123"/>
    </source>
</evidence>
<dbReference type="EMBL" id="FN647890">
    <property type="protein sequence ID" value="CBJ28839.1"/>
    <property type="molecule type" value="Genomic_DNA"/>
</dbReference>
<dbReference type="InterPro" id="IPR001394">
    <property type="entry name" value="Peptidase_C19_UCH"/>
</dbReference>
<organism evidence="19 20">
    <name type="scientific">Ectocarpus siliculosus</name>
    <name type="common">Brown alga</name>
    <name type="synonym">Conferva siliculosa</name>
    <dbReference type="NCBI Taxonomy" id="2880"/>
    <lineage>
        <taxon>Eukaryota</taxon>
        <taxon>Sar</taxon>
        <taxon>Stramenopiles</taxon>
        <taxon>Ochrophyta</taxon>
        <taxon>PX clade</taxon>
        <taxon>Phaeophyceae</taxon>
        <taxon>Ectocarpales</taxon>
        <taxon>Ectocarpaceae</taxon>
        <taxon>Ectocarpus</taxon>
    </lineage>
</organism>
<dbReference type="Pfam" id="PF02148">
    <property type="entry name" value="zf-UBP"/>
    <property type="match status" value="1"/>
</dbReference>
<dbReference type="InterPro" id="IPR001607">
    <property type="entry name" value="Znf_UBP"/>
</dbReference>
<evidence type="ECO:0000256" key="3">
    <source>
        <dbReference type="ARBA" id="ARBA00012759"/>
    </source>
</evidence>
<comment type="catalytic activity">
    <reaction evidence="1">
        <text>Thiol-dependent hydrolysis of ester, thioester, amide, peptide and isopeptide bonds formed by the C-terminal Gly of ubiquitin (a 76-residue protein attached to proteins as an intracellular targeting signal).</text>
        <dbReference type="EC" id="3.4.19.12"/>
    </reaction>
</comment>
<evidence type="ECO:0000256" key="15">
    <source>
        <dbReference type="PROSITE-ProRule" id="PRU00502"/>
    </source>
</evidence>
<feature type="compositionally biased region" description="Polar residues" evidence="16">
    <location>
        <begin position="722"/>
        <end position="733"/>
    </location>
</feature>
<evidence type="ECO:0000256" key="9">
    <source>
        <dbReference type="ARBA" id="ARBA00022807"/>
    </source>
</evidence>
<dbReference type="STRING" id="2880.D7FIM1"/>
<evidence type="ECO:0000256" key="16">
    <source>
        <dbReference type="SAM" id="MobiDB-lite"/>
    </source>
</evidence>
<feature type="region of interest" description="Disordered" evidence="16">
    <location>
        <begin position="365"/>
        <end position="586"/>
    </location>
</feature>